<dbReference type="InterPro" id="IPR038005">
    <property type="entry name" value="RX-like_CC"/>
</dbReference>
<dbReference type="SUPFAM" id="SSF52058">
    <property type="entry name" value="L domain-like"/>
    <property type="match status" value="1"/>
</dbReference>
<evidence type="ECO:0000256" key="1">
    <source>
        <dbReference type="ARBA" id="ARBA00022737"/>
    </source>
</evidence>
<dbReference type="OrthoDB" id="690341at2759"/>
<dbReference type="PANTHER" id="PTHR47186:SF57">
    <property type="entry name" value="OS02G0478300 PROTEIN"/>
    <property type="match status" value="1"/>
</dbReference>
<keyword evidence="4" id="KW-0067">ATP-binding</keyword>
<dbReference type="Pfam" id="PF23598">
    <property type="entry name" value="LRR_14"/>
    <property type="match status" value="1"/>
</dbReference>
<evidence type="ECO:0000256" key="4">
    <source>
        <dbReference type="ARBA" id="ARBA00022840"/>
    </source>
</evidence>
<dbReference type="Pfam" id="PF18052">
    <property type="entry name" value="Rx_N"/>
    <property type="match status" value="1"/>
</dbReference>
<evidence type="ECO:0000259" key="6">
    <source>
        <dbReference type="Pfam" id="PF23598"/>
    </source>
</evidence>
<dbReference type="InterPro" id="IPR055414">
    <property type="entry name" value="LRR_R13L4/SHOC2-like"/>
</dbReference>
<organism evidence="7 8">
    <name type="scientific">Rhododendron simsii</name>
    <name type="common">Sims's rhododendron</name>
    <dbReference type="NCBI Taxonomy" id="118357"/>
    <lineage>
        <taxon>Eukaryota</taxon>
        <taxon>Viridiplantae</taxon>
        <taxon>Streptophyta</taxon>
        <taxon>Embryophyta</taxon>
        <taxon>Tracheophyta</taxon>
        <taxon>Spermatophyta</taxon>
        <taxon>Magnoliopsida</taxon>
        <taxon>eudicotyledons</taxon>
        <taxon>Gunneridae</taxon>
        <taxon>Pentapetalae</taxon>
        <taxon>asterids</taxon>
        <taxon>Ericales</taxon>
        <taxon>Ericaceae</taxon>
        <taxon>Ericoideae</taxon>
        <taxon>Rhodoreae</taxon>
        <taxon>Rhododendron</taxon>
    </lineage>
</organism>
<dbReference type="Gene3D" id="1.20.5.4130">
    <property type="match status" value="1"/>
</dbReference>
<dbReference type="InterPro" id="IPR032675">
    <property type="entry name" value="LRR_dom_sf"/>
</dbReference>
<dbReference type="Proteomes" id="UP000626092">
    <property type="component" value="Unassembled WGS sequence"/>
</dbReference>
<dbReference type="AlphaFoldDB" id="A0A834LT09"/>
<protein>
    <recommendedName>
        <fullName evidence="9">Rx N-terminal domain-containing protein</fullName>
    </recommendedName>
</protein>
<name>A0A834LT09_RHOSS</name>
<keyword evidence="3" id="KW-0611">Plant defense</keyword>
<keyword evidence="1" id="KW-0677">Repeat</keyword>
<keyword evidence="8" id="KW-1185">Reference proteome</keyword>
<keyword evidence="2" id="KW-0547">Nucleotide-binding</keyword>
<evidence type="ECO:0000256" key="3">
    <source>
        <dbReference type="ARBA" id="ARBA00022821"/>
    </source>
</evidence>
<proteinExistence type="predicted"/>
<feature type="domain" description="Disease resistance N-terminal" evidence="5">
    <location>
        <begin position="34"/>
        <end position="117"/>
    </location>
</feature>
<evidence type="ECO:0008006" key="9">
    <source>
        <dbReference type="Google" id="ProtNLM"/>
    </source>
</evidence>
<dbReference type="EMBL" id="WJXA01000002">
    <property type="protein sequence ID" value="KAF7151120.1"/>
    <property type="molecule type" value="Genomic_DNA"/>
</dbReference>
<gene>
    <name evidence="7" type="ORF">RHSIM_Rhsim02G0079500</name>
</gene>
<feature type="domain" description="Disease resistance R13L4/SHOC-2-like LRR" evidence="6">
    <location>
        <begin position="161"/>
        <end position="478"/>
    </location>
</feature>
<reference evidence="7" key="1">
    <citation type="submission" date="2019-11" db="EMBL/GenBank/DDBJ databases">
        <authorList>
            <person name="Liu Y."/>
            <person name="Hou J."/>
            <person name="Li T.-Q."/>
            <person name="Guan C.-H."/>
            <person name="Wu X."/>
            <person name="Wu H.-Z."/>
            <person name="Ling F."/>
            <person name="Zhang R."/>
            <person name="Shi X.-G."/>
            <person name="Ren J.-P."/>
            <person name="Chen E.-F."/>
            <person name="Sun J.-M."/>
        </authorList>
    </citation>
    <scope>NUCLEOTIDE SEQUENCE</scope>
    <source>
        <strain evidence="7">Adult_tree_wgs_1</strain>
        <tissue evidence="7">Leaves</tissue>
    </source>
</reference>
<evidence type="ECO:0000313" key="8">
    <source>
        <dbReference type="Proteomes" id="UP000626092"/>
    </source>
</evidence>
<evidence type="ECO:0000313" key="7">
    <source>
        <dbReference type="EMBL" id="KAF7151120.1"/>
    </source>
</evidence>
<comment type="caution">
    <text evidence="7">The sequence shown here is derived from an EMBL/GenBank/DDBJ whole genome shotgun (WGS) entry which is preliminary data.</text>
</comment>
<dbReference type="CDD" id="cd14798">
    <property type="entry name" value="RX-CC_like"/>
    <property type="match status" value="1"/>
</dbReference>
<accession>A0A834LT09</accession>
<dbReference type="Gene3D" id="3.80.10.10">
    <property type="entry name" value="Ribonuclease Inhibitor"/>
    <property type="match status" value="2"/>
</dbReference>
<sequence length="582" mass="66935">MHATKVSDLGERLHILKKKIDVMALVAVSSTINSTLVPLLSSEVNLLQNIHSEVASIKDELESIMSFLKKADSSAELENGGAKIWVKQVRAVAYQIEDIMDEYILHLAENRQRRGFLGFLRKLARSITKLKQRHDLASQIKDITQTIRDIKERADSSKSRIRSVFLFSMGEIPKEQLLATLARNFKLLKVLDLQGAPLNQLHEEVGNLLHLRYLSVKRTEVQIIPKSIGNLHNLQTLNLKYSPVSVLRIGILSRLRKLRHLIGTYGLKIQGGIGHLEELQTLKRIMANDDLIKELENLRQLRKLSINDVKKEHAKALYTAVEKMNYLQFLKVEFIQGDTILDLHSLSSFPKSLQRLYLIRHLEMSPNWISRLDNLISLGLMNSWLTGAHAMKALQALPNLIKLTYQGYDGEQLYFDVGGFLKLKLLFLRNLGRVNSVIIEEGGLPVLETLEIIECPQLKEVPSGIRNLTKLKSLTIGFMLTAFYDRMRPDKGQDYWVIEHIPNVQFFWTDERGHLVMRTPREFQDVRESLRLNDESQEVLLPTCEVKEIHVQDDKEFQVFQSTTHIMMNAFRSPMFFIFFVV</sequence>
<dbReference type="GO" id="GO:0006952">
    <property type="term" value="P:defense response"/>
    <property type="evidence" value="ECO:0007669"/>
    <property type="project" value="UniProtKB-KW"/>
</dbReference>
<dbReference type="GO" id="GO:0005524">
    <property type="term" value="F:ATP binding"/>
    <property type="evidence" value="ECO:0007669"/>
    <property type="project" value="UniProtKB-KW"/>
</dbReference>
<dbReference type="InterPro" id="IPR041118">
    <property type="entry name" value="Rx_N"/>
</dbReference>
<dbReference type="PANTHER" id="PTHR47186">
    <property type="entry name" value="LEUCINE-RICH REPEAT-CONTAINING PROTEIN 57"/>
    <property type="match status" value="1"/>
</dbReference>
<evidence type="ECO:0000259" key="5">
    <source>
        <dbReference type="Pfam" id="PF18052"/>
    </source>
</evidence>
<evidence type="ECO:0000256" key="2">
    <source>
        <dbReference type="ARBA" id="ARBA00022741"/>
    </source>
</evidence>